<dbReference type="PANTHER" id="PTHR11662">
    <property type="entry name" value="SOLUTE CARRIER FAMILY 17"/>
    <property type="match status" value="1"/>
</dbReference>
<keyword evidence="8" id="KW-1185">Reference proteome</keyword>
<dbReference type="OrthoDB" id="8596007at2"/>
<feature type="transmembrane region" description="Helical" evidence="5">
    <location>
        <begin position="149"/>
        <end position="169"/>
    </location>
</feature>
<dbReference type="Pfam" id="PF07690">
    <property type="entry name" value="MFS_1"/>
    <property type="match status" value="1"/>
</dbReference>
<dbReference type="PROSITE" id="PS50850">
    <property type="entry name" value="MFS"/>
    <property type="match status" value="1"/>
</dbReference>
<gene>
    <name evidence="7" type="ORF">FAZ97_31290</name>
</gene>
<feature type="domain" description="Major facilitator superfamily (MFS) profile" evidence="6">
    <location>
        <begin position="1"/>
        <end position="392"/>
    </location>
</feature>
<feature type="transmembrane region" description="Helical" evidence="5">
    <location>
        <begin position="361"/>
        <end position="388"/>
    </location>
</feature>
<evidence type="ECO:0000313" key="8">
    <source>
        <dbReference type="Proteomes" id="UP000434209"/>
    </source>
</evidence>
<dbReference type="PANTHER" id="PTHR11662:SF450">
    <property type="entry name" value="BLR1003 PROTEIN"/>
    <property type="match status" value="1"/>
</dbReference>
<dbReference type="GO" id="GO:0022857">
    <property type="term" value="F:transmembrane transporter activity"/>
    <property type="evidence" value="ECO:0007669"/>
    <property type="project" value="InterPro"/>
</dbReference>
<keyword evidence="3 5" id="KW-1133">Transmembrane helix</keyword>
<name>A0A7Z2GEA4_9BURK</name>
<dbReference type="InterPro" id="IPR011701">
    <property type="entry name" value="MFS"/>
</dbReference>
<dbReference type="InterPro" id="IPR036259">
    <property type="entry name" value="MFS_trans_sf"/>
</dbReference>
<dbReference type="KEGG" id="pacp:FAZ97_31290"/>
<feature type="transmembrane region" description="Helical" evidence="5">
    <location>
        <begin position="296"/>
        <end position="320"/>
    </location>
</feature>
<proteinExistence type="predicted"/>
<keyword evidence="2 5" id="KW-0812">Transmembrane</keyword>
<accession>A0A7Z2GEA4</accession>
<dbReference type="InterPro" id="IPR020846">
    <property type="entry name" value="MFS_dom"/>
</dbReference>
<feature type="transmembrane region" description="Helical" evidence="5">
    <location>
        <begin position="121"/>
        <end position="143"/>
    </location>
</feature>
<feature type="transmembrane region" description="Helical" evidence="5">
    <location>
        <begin position="61"/>
        <end position="79"/>
    </location>
</feature>
<feature type="transmembrane region" description="Helical" evidence="5">
    <location>
        <begin position="271"/>
        <end position="290"/>
    </location>
</feature>
<comment type="subcellular location">
    <subcellularLocation>
        <location evidence="1">Membrane</location>
        <topology evidence="1">Multi-pass membrane protein</topology>
    </subcellularLocation>
</comment>
<evidence type="ECO:0000256" key="4">
    <source>
        <dbReference type="ARBA" id="ARBA00023136"/>
    </source>
</evidence>
<dbReference type="AlphaFoldDB" id="A0A7Z2GEA4"/>
<dbReference type="GO" id="GO:0016020">
    <property type="term" value="C:membrane"/>
    <property type="evidence" value="ECO:0007669"/>
    <property type="project" value="UniProtKB-SubCell"/>
</dbReference>
<dbReference type="EMBL" id="CP046912">
    <property type="protein sequence ID" value="QGZ60166.1"/>
    <property type="molecule type" value="Genomic_DNA"/>
</dbReference>
<dbReference type="InterPro" id="IPR050382">
    <property type="entry name" value="MFS_Na/Anion_cotransporter"/>
</dbReference>
<evidence type="ECO:0000256" key="5">
    <source>
        <dbReference type="SAM" id="Phobius"/>
    </source>
</evidence>
<organism evidence="7 8">
    <name type="scientific">Paraburkholderia acidiphila</name>
    <dbReference type="NCBI Taxonomy" id="2571747"/>
    <lineage>
        <taxon>Bacteria</taxon>
        <taxon>Pseudomonadati</taxon>
        <taxon>Pseudomonadota</taxon>
        <taxon>Betaproteobacteria</taxon>
        <taxon>Burkholderiales</taxon>
        <taxon>Burkholderiaceae</taxon>
        <taxon>Paraburkholderia</taxon>
    </lineage>
</organism>
<evidence type="ECO:0000256" key="3">
    <source>
        <dbReference type="ARBA" id="ARBA00022989"/>
    </source>
</evidence>
<evidence type="ECO:0000256" key="2">
    <source>
        <dbReference type="ARBA" id="ARBA00022692"/>
    </source>
</evidence>
<feature type="transmembrane region" description="Helical" evidence="5">
    <location>
        <begin position="91"/>
        <end position="109"/>
    </location>
</feature>
<feature type="transmembrane region" description="Helical" evidence="5">
    <location>
        <begin position="198"/>
        <end position="219"/>
    </location>
</feature>
<dbReference type="Proteomes" id="UP000434209">
    <property type="component" value="Chromosome 4"/>
</dbReference>
<evidence type="ECO:0000256" key="1">
    <source>
        <dbReference type="ARBA" id="ARBA00004141"/>
    </source>
</evidence>
<reference evidence="7 8" key="1">
    <citation type="submission" date="2019-12" db="EMBL/GenBank/DDBJ databases">
        <title>Paraburkholderia acidiphila 7Q-K02 sp. nov and Paraburkholderia acidisoli DHF22 sp. nov., two strains isolated from forest soil.</title>
        <authorList>
            <person name="Gao Z."/>
            <person name="Qiu L."/>
        </authorList>
    </citation>
    <scope>NUCLEOTIDE SEQUENCE [LARGE SCALE GENOMIC DNA]</scope>
    <source>
        <strain evidence="7 8">7Q-K02</strain>
    </source>
</reference>
<protein>
    <submittedName>
        <fullName evidence="7">MFS transporter</fullName>
    </submittedName>
</protein>
<feature type="transmembrane region" description="Helical" evidence="5">
    <location>
        <begin position="33"/>
        <end position="54"/>
    </location>
</feature>
<feature type="transmembrane region" description="Helical" evidence="5">
    <location>
        <begin position="231"/>
        <end position="251"/>
    </location>
</feature>
<sequence length="405" mass="42606">MIVMVIAVLDKSIFAFAGPQIIDELKLTPAQFGSIGSAFFVLYSISGLLVGFAANRLPTRYILAAMSLVWMAAQLLTARSSGFAMLVGSRMLLGAGCGPGTAVTQHACFKWYAPRERVVPAALIQVAIMLGAIAGALMLPLVIQRFGWRAGYLLLAGVSLVWLLAWMAYGREGTHDDAALTPSTATAPYRRLLLDRSFVLVTLAGFCSYLPTALIYSWVPVYLQRGLGLAPIQSGYVVMAATLGVIVLNLVVSSASQRALTRGARVRRALVAPPMLACLLGGIAMAVLGFGSPGRVGTLALFLLGSILVNLLPAFANSIVAFFAPSRQRGSLLAIHIGLMTSAGMVAPLLVGRAVERAGGLIAPGFELVIGGFGLALVASGLLGLALIDPERTRSQLLTRDTQPR</sequence>
<keyword evidence="4 5" id="KW-0472">Membrane</keyword>
<evidence type="ECO:0000313" key="7">
    <source>
        <dbReference type="EMBL" id="QGZ60166.1"/>
    </source>
</evidence>
<evidence type="ECO:0000259" key="6">
    <source>
        <dbReference type="PROSITE" id="PS50850"/>
    </source>
</evidence>
<dbReference type="SUPFAM" id="SSF103473">
    <property type="entry name" value="MFS general substrate transporter"/>
    <property type="match status" value="1"/>
</dbReference>
<feature type="transmembrane region" description="Helical" evidence="5">
    <location>
        <begin position="332"/>
        <end position="355"/>
    </location>
</feature>
<dbReference type="Gene3D" id="1.20.1250.20">
    <property type="entry name" value="MFS general substrate transporter like domains"/>
    <property type="match status" value="2"/>
</dbReference>